<dbReference type="PANTHER" id="PTHR48079">
    <property type="entry name" value="PROTEIN YEEZ"/>
    <property type="match status" value="1"/>
</dbReference>
<dbReference type="GO" id="GO:0005737">
    <property type="term" value="C:cytoplasm"/>
    <property type="evidence" value="ECO:0007669"/>
    <property type="project" value="TreeGrafter"/>
</dbReference>
<protein>
    <recommendedName>
        <fullName evidence="2">3-beta hydroxysteroid dehydrogenase/isomerase domain-containing protein</fullName>
    </recommendedName>
</protein>
<keyword evidence="1" id="KW-0812">Transmembrane</keyword>
<evidence type="ECO:0000259" key="2">
    <source>
        <dbReference type="Pfam" id="PF01073"/>
    </source>
</evidence>
<dbReference type="AlphaFoldDB" id="A0AAN7Z0Y4"/>
<keyword evidence="1" id="KW-1133">Transmembrane helix</keyword>
<feature type="transmembrane region" description="Helical" evidence="1">
    <location>
        <begin position="264"/>
        <end position="285"/>
    </location>
</feature>
<dbReference type="SUPFAM" id="SSF51735">
    <property type="entry name" value="NAD(P)-binding Rossmann-fold domains"/>
    <property type="match status" value="1"/>
</dbReference>
<comment type="similarity">
    <text evidence="1">Belongs to the 3-beta-HSD family.</text>
</comment>
<dbReference type="GO" id="GO:0016616">
    <property type="term" value="F:oxidoreductase activity, acting on the CH-OH group of donors, NAD or NADP as acceptor"/>
    <property type="evidence" value="ECO:0007669"/>
    <property type="project" value="InterPro"/>
</dbReference>
<name>A0AAN7Z0Y4_9MYCE</name>
<sequence length="331" mass="37393">MKNVFLTGGSGFLGKYIIEELISNGYKVFALSRSESSNKVLSQLGAQPIMTTLHDEQGLSEAIKGCDIVIHCAAKLETNSESIQELFKDNIDATELLYNICNQSKTSSVRVFCFISSEGVIMNGDNINDATEDTIYPPINELGWYNKSKAISEQFLLSQSQFQSISNKMKTIIIRLPLIWGSKDNVLDYLVGLCNKFQWFWIGGGKNYLSIVHAKNASYGIRLAIEKGDNQDIFHLTDGESVQYRKFFTDRFKKKGVSSNKLHMVLPIPIAWSLVWLMAIFWKLFNLKGLPLLTKTGLIYSSKNFTIKDDKARLKLGYTNKITYNQGMNEL</sequence>
<evidence type="ECO:0000256" key="1">
    <source>
        <dbReference type="RuleBase" id="RU004475"/>
    </source>
</evidence>
<dbReference type="Gene3D" id="3.40.50.720">
    <property type="entry name" value="NAD(P)-binding Rossmann-like Domain"/>
    <property type="match status" value="1"/>
</dbReference>
<evidence type="ECO:0000313" key="3">
    <source>
        <dbReference type="EMBL" id="KAK5580115.1"/>
    </source>
</evidence>
<organism evidence="3 4">
    <name type="scientific">Dictyostelium firmibasis</name>
    <dbReference type="NCBI Taxonomy" id="79012"/>
    <lineage>
        <taxon>Eukaryota</taxon>
        <taxon>Amoebozoa</taxon>
        <taxon>Evosea</taxon>
        <taxon>Eumycetozoa</taxon>
        <taxon>Dictyostelia</taxon>
        <taxon>Dictyosteliales</taxon>
        <taxon>Dictyosteliaceae</taxon>
        <taxon>Dictyostelium</taxon>
    </lineage>
</organism>
<dbReference type="EMBL" id="JAVFKY010000002">
    <property type="protein sequence ID" value="KAK5580115.1"/>
    <property type="molecule type" value="Genomic_DNA"/>
</dbReference>
<dbReference type="GO" id="GO:0004029">
    <property type="term" value="F:aldehyde dehydrogenase (NAD+) activity"/>
    <property type="evidence" value="ECO:0007669"/>
    <property type="project" value="TreeGrafter"/>
</dbReference>
<keyword evidence="1" id="KW-0472">Membrane</keyword>
<accession>A0AAN7Z0Y4</accession>
<dbReference type="Pfam" id="PF01073">
    <property type="entry name" value="3Beta_HSD"/>
    <property type="match status" value="1"/>
</dbReference>
<feature type="domain" description="3-beta hydroxysteroid dehydrogenase/isomerase" evidence="2">
    <location>
        <begin position="6"/>
        <end position="261"/>
    </location>
</feature>
<reference evidence="3 4" key="1">
    <citation type="submission" date="2023-11" db="EMBL/GenBank/DDBJ databases">
        <title>Dfirmibasis_genome.</title>
        <authorList>
            <person name="Edelbroek B."/>
            <person name="Kjellin J."/>
            <person name="Jerlstrom-Hultqvist J."/>
            <person name="Soderbom F."/>
        </authorList>
    </citation>
    <scope>NUCLEOTIDE SEQUENCE [LARGE SCALE GENOMIC DNA]</scope>
    <source>
        <strain evidence="3 4">TNS-C-14</strain>
    </source>
</reference>
<dbReference type="InterPro" id="IPR036291">
    <property type="entry name" value="NAD(P)-bd_dom_sf"/>
</dbReference>
<dbReference type="Proteomes" id="UP001344447">
    <property type="component" value="Unassembled WGS sequence"/>
</dbReference>
<dbReference type="InterPro" id="IPR002225">
    <property type="entry name" value="3Beta_OHSteriod_DH/Estase"/>
</dbReference>
<dbReference type="PANTHER" id="PTHR48079:SF6">
    <property type="entry name" value="NAD(P)-BINDING DOMAIN-CONTAINING PROTEIN-RELATED"/>
    <property type="match status" value="1"/>
</dbReference>
<keyword evidence="4" id="KW-1185">Reference proteome</keyword>
<gene>
    <name evidence="3" type="ORF">RB653_000128</name>
</gene>
<proteinExistence type="inferred from homology"/>
<comment type="caution">
    <text evidence="3">The sequence shown here is derived from an EMBL/GenBank/DDBJ whole genome shotgun (WGS) entry which is preliminary data.</text>
</comment>
<dbReference type="GO" id="GO:0006694">
    <property type="term" value="P:steroid biosynthetic process"/>
    <property type="evidence" value="ECO:0007669"/>
    <property type="project" value="InterPro"/>
</dbReference>
<keyword evidence="1" id="KW-0560">Oxidoreductase</keyword>
<evidence type="ECO:0000313" key="4">
    <source>
        <dbReference type="Proteomes" id="UP001344447"/>
    </source>
</evidence>
<dbReference type="InterPro" id="IPR051783">
    <property type="entry name" value="NAD(P)-dependent_oxidoreduct"/>
</dbReference>